<dbReference type="InterPro" id="IPR018490">
    <property type="entry name" value="cNMP-bd_dom_sf"/>
</dbReference>
<dbReference type="GO" id="GO:0003677">
    <property type="term" value="F:DNA binding"/>
    <property type="evidence" value="ECO:0007669"/>
    <property type="project" value="UniProtKB-KW"/>
</dbReference>
<keyword evidence="3" id="KW-0804">Transcription</keyword>
<dbReference type="InterPro" id="IPR036388">
    <property type="entry name" value="WH-like_DNA-bd_sf"/>
</dbReference>
<dbReference type="InterPro" id="IPR014710">
    <property type="entry name" value="RmlC-like_jellyroll"/>
</dbReference>
<dbReference type="Pfam" id="PF00027">
    <property type="entry name" value="cNMP_binding"/>
    <property type="match status" value="1"/>
</dbReference>
<keyword evidence="2" id="KW-0238">DNA-binding</keyword>
<dbReference type="Gene3D" id="1.10.10.10">
    <property type="entry name" value="Winged helix-like DNA-binding domain superfamily/Winged helix DNA-binding domain"/>
    <property type="match status" value="1"/>
</dbReference>
<evidence type="ECO:0000256" key="3">
    <source>
        <dbReference type="ARBA" id="ARBA00023163"/>
    </source>
</evidence>
<feature type="domain" description="Cyclic nucleotide-binding" evidence="4">
    <location>
        <begin position="23"/>
        <end position="143"/>
    </location>
</feature>
<keyword evidence="7" id="KW-1185">Reference proteome</keyword>
<dbReference type="SUPFAM" id="SSF51206">
    <property type="entry name" value="cAMP-binding domain-like"/>
    <property type="match status" value="1"/>
</dbReference>
<keyword evidence="1" id="KW-0805">Transcription regulation</keyword>
<dbReference type="InterPro" id="IPR036390">
    <property type="entry name" value="WH_DNA-bd_sf"/>
</dbReference>
<dbReference type="PROSITE" id="PS50042">
    <property type="entry name" value="CNMP_BINDING_3"/>
    <property type="match status" value="1"/>
</dbReference>
<dbReference type="EMBL" id="SOBT01000009">
    <property type="protein sequence ID" value="TDU28986.1"/>
    <property type="molecule type" value="Genomic_DNA"/>
</dbReference>
<protein>
    <submittedName>
        <fullName evidence="6">Crp/Fnr family transcriptional regulator</fullName>
    </submittedName>
</protein>
<evidence type="ECO:0000259" key="4">
    <source>
        <dbReference type="PROSITE" id="PS50042"/>
    </source>
</evidence>
<reference evidence="6 7" key="1">
    <citation type="submission" date="2019-03" db="EMBL/GenBank/DDBJ databases">
        <title>Genomic Encyclopedia of Type Strains, Phase IV (KMG-IV): sequencing the most valuable type-strain genomes for metagenomic binning, comparative biology and taxonomic classification.</title>
        <authorList>
            <person name="Goeker M."/>
        </authorList>
    </citation>
    <scope>NUCLEOTIDE SEQUENCE [LARGE SCALE GENOMIC DNA]</scope>
    <source>
        <strain evidence="6 7">DSM 26377</strain>
    </source>
</reference>
<dbReference type="InterPro" id="IPR000595">
    <property type="entry name" value="cNMP-bd_dom"/>
</dbReference>
<accession>A0A4V3F6H6</accession>
<evidence type="ECO:0000313" key="7">
    <source>
        <dbReference type="Proteomes" id="UP000295341"/>
    </source>
</evidence>
<proteinExistence type="predicted"/>
<name>A0A4V3F6H6_9GAMM</name>
<comment type="caution">
    <text evidence="6">The sequence shown here is derived from an EMBL/GenBank/DDBJ whole genome shotgun (WGS) entry which is preliminary data.</text>
</comment>
<dbReference type="Proteomes" id="UP000295341">
    <property type="component" value="Unassembled WGS sequence"/>
</dbReference>
<gene>
    <name evidence="6" type="ORF">DFR24_3368</name>
</gene>
<dbReference type="Gene3D" id="2.60.120.10">
    <property type="entry name" value="Jelly Rolls"/>
    <property type="match status" value="1"/>
</dbReference>
<evidence type="ECO:0000313" key="6">
    <source>
        <dbReference type="EMBL" id="TDU28986.1"/>
    </source>
</evidence>
<organism evidence="6 7">
    <name type="scientific">Panacagrimonas perspica</name>
    <dbReference type="NCBI Taxonomy" id="381431"/>
    <lineage>
        <taxon>Bacteria</taxon>
        <taxon>Pseudomonadati</taxon>
        <taxon>Pseudomonadota</taxon>
        <taxon>Gammaproteobacteria</taxon>
        <taxon>Nevskiales</taxon>
        <taxon>Nevskiaceae</taxon>
        <taxon>Panacagrimonas</taxon>
    </lineage>
</organism>
<evidence type="ECO:0000259" key="5">
    <source>
        <dbReference type="PROSITE" id="PS51063"/>
    </source>
</evidence>
<dbReference type="Pfam" id="PF13545">
    <property type="entry name" value="HTH_Crp_2"/>
    <property type="match status" value="1"/>
</dbReference>
<dbReference type="SUPFAM" id="SSF46785">
    <property type="entry name" value="Winged helix' DNA-binding domain"/>
    <property type="match status" value="1"/>
</dbReference>
<evidence type="ECO:0000256" key="1">
    <source>
        <dbReference type="ARBA" id="ARBA00023015"/>
    </source>
</evidence>
<feature type="domain" description="HTH crp-type" evidence="5">
    <location>
        <begin position="157"/>
        <end position="230"/>
    </location>
</feature>
<dbReference type="SMART" id="SM00100">
    <property type="entry name" value="cNMP"/>
    <property type="match status" value="1"/>
</dbReference>
<dbReference type="PROSITE" id="PS51063">
    <property type="entry name" value="HTH_CRP_2"/>
    <property type="match status" value="1"/>
</dbReference>
<dbReference type="GO" id="GO:0006355">
    <property type="term" value="P:regulation of DNA-templated transcription"/>
    <property type="evidence" value="ECO:0007669"/>
    <property type="project" value="InterPro"/>
</dbReference>
<dbReference type="CDD" id="cd00038">
    <property type="entry name" value="CAP_ED"/>
    <property type="match status" value="1"/>
</dbReference>
<dbReference type="AlphaFoldDB" id="A0A4V3F6H6"/>
<sequence>MLSGSGSPTLLKPMPSIAKLHDFVDDLPDEVRHGLDEVSSYRTVKAGGKLLRIGVRPTEVFEICEGSVKYSAWDHLGRETVLTYMTRGDWVGLSELFTDLPALWMVTAMTSLKVRVVSRRDFHALIDAYPALARQILRLFAFRFSLHRLFGLDHSSLTLKERVIKMLYYLSFGHDKEKSDGEAIVMKLSQEELGKVVGASRQKLNPALKTLEQEQLITLQFGGLTLHSRSRIAERYGHLLIPVS</sequence>
<evidence type="ECO:0000256" key="2">
    <source>
        <dbReference type="ARBA" id="ARBA00023125"/>
    </source>
</evidence>
<dbReference type="InterPro" id="IPR012318">
    <property type="entry name" value="HTH_CRP"/>
</dbReference>